<comment type="caution">
    <text evidence="1">The sequence shown here is derived from an EMBL/GenBank/DDBJ whole genome shotgun (WGS) entry which is preliminary data.</text>
</comment>
<reference evidence="1" key="1">
    <citation type="submission" date="2023-11" db="EMBL/GenBank/DDBJ databases">
        <authorList>
            <person name="Poullet M."/>
        </authorList>
    </citation>
    <scope>NUCLEOTIDE SEQUENCE</scope>
    <source>
        <strain evidence="1">E1834</strain>
    </source>
</reference>
<dbReference type="EMBL" id="CAVMJV010000131">
    <property type="protein sequence ID" value="CAK5109246.1"/>
    <property type="molecule type" value="Genomic_DNA"/>
</dbReference>
<accession>A0ACB1AZV3</accession>
<evidence type="ECO:0000313" key="1">
    <source>
        <dbReference type="EMBL" id="CAK5109246.1"/>
    </source>
</evidence>
<sequence>MTLLVDVFREKVEQTRRFHERISCVIKQQMNDSPYVMDELWGFVLEELRVDCAEAFEIVMVSRSVNNTKNNCYEEIREDKV</sequence>
<dbReference type="Proteomes" id="UP001497535">
    <property type="component" value="Unassembled WGS sequence"/>
</dbReference>
<evidence type="ECO:0000313" key="2">
    <source>
        <dbReference type="Proteomes" id="UP001497535"/>
    </source>
</evidence>
<proteinExistence type="predicted"/>
<protein>
    <submittedName>
        <fullName evidence="1">Uncharacterized protein</fullName>
    </submittedName>
</protein>
<organism evidence="1 2">
    <name type="scientific">Meloidogyne enterolobii</name>
    <name type="common">Root-knot nematode worm</name>
    <name type="synonym">Meloidogyne mayaguensis</name>
    <dbReference type="NCBI Taxonomy" id="390850"/>
    <lineage>
        <taxon>Eukaryota</taxon>
        <taxon>Metazoa</taxon>
        <taxon>Ecdysozoa</taxon>
        <taxon>Nematoda</taxon>
        <taxon>Chromadorea</taxon>
        <taxon>Rhabditida</taxon>
        <taxon>Tylenchina</taxon>
        <taxon>Tylenchomorpha</taxon>
        <taxon>Tylenchoidea</taxon>
        <taxon>Meloidogynidae</taxon>
        <taxon>Meloidogyninae</taxon>
        <taxon>Meloidogyne</taxon>
    </lineage>
</organism>
<keyword evidence="2" id="KW-1185">Reference proteome</keyword>
<name>A0ACB1AZV3_MELEN</name>
<gene>
    <name evidence="1" type="ORF">MENTE1834_LOCUS44132</name>
</gene>